<evidence type="ECO:0000313" key="2">
    <source>
        <dbReference type="Proteomes" id="UP000679307"/>
    </source>
</evidence>
<proteinExistence type="predicted"/>
<gene>
    <name evidence="1" type="primary">yjgH</name>
    <name evidence="1" type="ORF">ENKNEFLB_00486</name>
</gene>
<dbReference type="PANTHER" id="PTHR11803">
    <property type="entry name" value="2-IMINOBUTANOATE/2-IMINOPROPANOATE DEAMINASE RIDA"/>
    <property type="match status" value="1"/>
</dbReference>
<keyword evidence="2" id="KW-1185">Reference proteome</keyword>
<protein>
    <submittedName>
        <fullName evidence="1">RutC family protein YjgH</fullName>
    </submittedName>
</protein>
<dbReference type="Pfam" id="PF01042">
    <property type="entry name" value="Ribonuc_L-PSP"/>
    <property type="match status" value="1"/>
</dbReference>
<reference evidence="1 2" key="1">
    <citation type="submission" date="2021-05" db="EMBL/GenBank/DDBJ databases">
        <title>Complete genome of Nocardioides aquaticus KCTC 9944T isolated from meromictic and hypersaline Ekho Lake, Antarctica.</title>
        <authorList>
            <person name="Hwang K."/>
            <person name="Kim K.M."/>
            <person name="Choe H."/>
        </authorList>
    </citation>
    <scope>NUCLEOTIDE SEQUENCE [LARGE SCALE GENOMIC DNA]</scope>
    <source>
        <strain evidence="1 2">KCTC 9944</strain>
    </source>
</reference>
<dbReference type="RefSeq" id="WP_214057743.1">
    <property type="nucleotide sequence ID" value="NZ_BAAAHS010000117.1"/>
</dbReference>
<organism evidence="1 2">
    <name type="scientific">Nocardioides aquaticus</name>
    <dbReference type="NCBI Taxonomy" id="160826"/>
    <lineage>
        <taxon>Bacteria</taxon>
        <taxon>Bacillati</taxon>
        <taxon>Actinomycetota</taxon>
        <taxon>Actinomycetes</taxon>
        <taxon>Propionibacteriales</taxon>
        <taxon>Nocardioidaceae</taxon>
        <taxon>Nocardioides</taxon>
    </lineage>
</organism>
<name>A0ABX8EG74_9ACTN</name>
<accession>A0ABX8EG74</accession>
<dbReference type="EMBL" id="CP075371">
    <property type="protein sequence ID" value="QVT78113.1"/>
    <property type="molecule type" value="Genomic_DNA"/>
</dbReference>
<dbReference type="InterPro" id="IPR006175">
    <property type="entry name" value="YjgF/YER057c/UK114"/>
</dbReference>
<dbReference type="PANTHER" id="PTHR11803:SF44">
    <property type="entry name" value="RUTC FAMILY PROTEIN YJGH"/>
    <property type="match status" value="1"/>
</dbReference>
<sequence>MDHLVDPAAAGPQDPAARWHFSHVVRSRGLLFCSGVTGVRADGTVDPDPTTQFRQAFTHLDATLATAGATTADLVELTTYHVGLREHFLAFAAVKDQHVPAPYPAWSAIGIAELVVPGTLVEIRAVAEDPLGRA</sequence>
<dbReference type="Gene3D" id="3.30.1330.40">
    <property type="entry name" value="RutC-like"/>
    <property type="match status" value="1"/>
</dbReference>
<dbReference type="InterPro" id="IPR035959">
    <property type="entry name" value="RutC-like_sf"/>
</dbReference>
<dbReference type="Proteomes" id="UP000679307">
    <property type="component" value="Chromosome"/>
</dbReference>
<dbReference type="SUPFAM" id="SSF55298">
    <property type="entry name" value="YjgF-like"/>
    <property type="match status" value="1"/>
</dbReference>
<evidence type="ECO:0000313" key="1">
    <source>
        <dbReference type="EMBL" id="QVT78113.1"/>
    </source>
</evidence>